<comment type="similarity">
    <text evidence="1">Belongs to the Gfa family.</text>
</comment>
<dbReference type="SUPFAM" id="SSF51316">
    <property type="entry name" value="Mss4-like"/>
    <property type="match status" value="1"/>
</dbReference>
<gene>
    <name evidence="6" type="ORF">SAMN06265338_10492</name>
</gene>
<dbReference type="PROSITE" id="PS51891">
    <property type="entry name" value="CENP_V_GFA"/>
    <property type="match status" value="1"/>
</dbReference>
<dbReference type="InterPro" id="IPR006913">
    <property type="entry name" value="CENP-V/GFA"/>
</dbReference>
<evidence type="ECO:0000256" key="4">
    <source>
        <dbReference type="ARBA" id="ARBA00023239"/>
    </source>
</evidence>
<keyword evidence="7" id="KW-1185">Reference proteome</keyword>
<dbReference type="PANTHER" id="PTHR33337:SF40">
    <property type="entry name" value="CENP-V_GFA DOMAIN-CONTAINING PROTEIN-RELATED"/>
    <property type="match status" value="1"/>
</dbReference>
<reference evidence="7" key="1">
    <citation type="submission" date="2017-06" db="EMBL/GenBank/DDBJ databases">
        <authorList>
            <person name="Varghese N."/>
            <person name="Submissions S."/>
        </authorList>
    </citation>
    <scope>NUCLEOTIDE SEQUENCE [LARGE SCALE GENOMIC DNA]</scope>
    <source>
        <strain evidence="7">DSM 137</strain>
    </source>
</reference>
<organism evidence="6 7">
    <name type="scientific">Rhodoblastus acidophilus</name>
    <name type="common">Rhodopseudomonas acidophila</name>
    <dbReference type="NCBI Taxonomy" id="1074"/>
    <lineage>
        <taxon>Bacteria</taxon>
        <taxon>Pseudomonadati</taxon>
        <taxon>Pseudomonadota</taxon>
        <taxon>Alphaproteobacteria</taxon>
        <taxon>Hyphomicrobiales</taxon>
        <taxon>Rhodoblastaceae</taxon>
        <taxon>Rhodoblastus</taxon>
    </lineage>
</organism>
<dbReference type="InterPro" id="IPR011057">
    <property type="entry name" value="Mss4-like_sf"/>
</dbReference>
<evidence type="ECO:0000313" key="7">
    <source>
        <dbReference type="Proteomes" id="UP000198418"/>
    </source>
</evidence>
<dbReference type="RefSeq" id="WP_088520560.1">
    <property type="nucleotide sequence ID" value="NZ_FYDG01000004.1"/>
</dbReference>
<dbReference type="GO" id="GO:0016846">
    <property type="term" value="F:carbon-sulfur lyase activity"/>
    <property type="evidence" value="ECO:0007669"/>
    <property type="project" value="InterPro"/>
</dbReference>
<keyword evidence="3" id="KW-0862">Zinc</keyword>
<evidence type="ECO:0000259" key="5">
    <source>
        <dbReference type="PROSITE" id="PS51891"/>
    </source>
</evidence>
<protein>
    <submittedName>
        <fullName evidence="6">Uncharacterized conserved protein</fullName>
    </submittedName>
</protein>
<dbReference type="EMBL" id="FYDG01000004">
    <property type="protein sequence ID" value="SNB71135.1"/>
    <property type="molecule type" value="Genomic_DNA"/>
</dbReference>
<evidence type="ECO:0000256" key="1">
    <source>
        <dbReference type="ARBA" id="ARBA00005495"/>
    </source>
</evidence>
<accession>A0A212RFJ4</accession>
<proteinExistence type="inferred from homology"/>
<evidence type="ECO:0000313" key="6">
    <source>
        <dbReference type="EMBL" id="SNB71135.1"/>
    </source>
</evidence>
<dbReference type="PANTHER" id="PTHR33337">
    <property type="entry name" value="GFA DOMAIN-CONTAINING PROTEIN"/>
    <property type="match status" value="1"/>
</dbReference>
<dbReference type="AlphaFoldDB" id="A0A212RFJ4"/>
<sequence>MAEISGGCLCGALRYQLRAAPPKISVCHCTHCQKSSGSAFSVNLLTPEADIAFTGEMALYEDHADSGNILKRYFCPRCGSQLGSHNMLRPGMFILRAGTLDDTKALERVALQCWTRSRQPWVRLICDAPEFLEAPKI</sequence>
<dbReference type="OrthoDB" id="9807246at2"/>
<keyword evidence="4" id="KW-0456">Lyase</keyword>
<keyword evidence="2" id="KW-0479">Metal-binding</keyword>
<evidence type="ECO:0000256" key="3">
    <source>
        <dbReference type="ARBA" id="ARBA00022833"/>
    </source>
</evidence>
<dbReference type="Gene3D" id="3.90.1590.10">
    <property type="entry name" value="glutathione-dependent formaldehyde- activating enzyme (gfa)"/>
    <property type="match status" value="1"/>
</dbReference>
<name>A0A212RFJ4_RHOAC</name>
<feature type="domain" description="CENP-V/GFA" evidence="5">
    <location>
        <begin position="4"/>
        <end position="115"/>
    </location>
</feature>
<evidence type="ECO:0000256" key="2">
    <source>
        <dbReference type="ARBA" id="ARBA00022723"/>
    </source>
</evidence>
<dbReference type="GO" id="GO:0046872">
    <property type="term" value="F:metal ion binding"/>
    <property type="evidence" value="ECO:0007669"/>
    <property type="project" value="UniProtKB-KW"/>
</dbReference>
<dbReference type="Proteomes" id="UP000198418">
    <property type="component" value="Unassembled WGS sequence"/>
</dbReference>
<dbReference type="Pfam" id="PF04828">
    <property type="entry name" value="GFA"/>
    <property type="match status" value="1"/>
</dbReference>